<dbReference type="Pfam" id="PF02954">
    <property type="entry name" value="HTH_8"/>
    <property type="match status" value="1"/>
</dbReference>
<evidence type="ECO:0000313" key="9">
    <source>
        <dbReference type="Proteomes" id="UP000245380"/>
    </source>
</evidence>
<organism evidence="8 9">
    <name type="scientific">Sulfoacidibacillus thermotolerans</name>
    <name type="common">Acidibacillus sulfuroxidans</name>
    <dbReference type="NCBI Taxonomy" id="1765684"/>
    <lineage>
        <taxon>Bacteria</taxon>
        <taxon>Bacillati</taxon>
        <taxon>Bacillota</taxon>
        <taxon>Bacilli</taxon>
        <taxon>Bacillales</taxon>
        <taxon>Alicyclobacillaceae</taxon>
        <taxon>Sulfoacidibacillus</taxon>
    </lineage>
</organism>
<dbReference type="PROSITE" id="PS50045">
    <property type="entry name" value="SIGMA54_INTERACT_4"/>
    <property type="match status" value="1"/>
</dbReference>
<evidence type="ECO:0000259" key="7">
    <source>
        <dbReference type="PROSITE" id="PS50112"/>
    </source>
</evidence>
<gene>
    <name evidence="8" type="ORF">BM613_01030</name>
</gene>
<dbReference type="Proteomes" id="UP000245380">
    <property type="component" value="Unassembled WGS sequence"/>
</dbReference>
<feature type="domain" description="PAS" evidence="7">
    <location>
        <begin position="14"/>
        <end position="66"/>
    </location>
</feature>
<keyword evidence="4" id="KW-0238">DNA-binding</keyword>
<dbReference type="InterPro" id="IPR025944">
    <property type="entry name" value="Sigma_54_int_dom_CS"/>
</dbReference>
<dbReference type="GO" id="GO:0043565">
    <property type="term" value="F:sequence-specific DNA binding"/>
    <property type="evidence" value="ECO:0007669"/>
    <property type="project" value="InterPro"/>
</dbReference>
<dbReference type="Pfam" id="PF00158">
    <property type="entry name" value="Sigma54_activat"/>
    <property type="match status" value="1"/>
</dbReference>
<feature type="domain" description="Sigma-54 factor interaction" evidence="6">
    <location>
        <begin position="155"/>
        <end position="385"/>
    </location>
</feature>
<evidence type="ECO:0000256" key="1">
    <source>
        <dbReference type="ARBA" id="ARBA00022741"/>
    </source>
</evidence>
<dbReference type="SUPFAM" id="SSF46689">
    <property type="entry name" value="Homeodomain-like"/>
    <property type="match status" value="1"/>
</dbReference>
<sequence>MVIGGGATAMKQEIERIFRTVLEIVYEGIVVVDANGMIVELNDAYARFLGMRKEDALHRHVTEVIQNTRLHEVLKTGVAEKDQIQIIHGHEMLVHRIPMYKGDDVIGAVGMVMFQGVNEQYQMMDRIHQLAVASNRQKNAMQKTSDEFIQTFDAVIGHSSEMIALKKLALRVARTAMTVLITGESGTGKELFARAIHSASLFGKGPFVDINCAAIPENLLESELFGYEEGAFTGAKRGGKIGKFEAAHTGTLFLDELGDMPLAMQAKLLRVLEDRAIVRVGGIEKRPVNLRVIAATHRNLAEMVEKGKFREDLYFRLSMMHVQIPPLRYRKTDIPTLVHYYMDRLSTRFHVRKKRLHDRTLQLLYEYTWPGNIRELVNVVEVLVEIIEADIITPDDLPDFIYERLTQGDRDSSLAIKTTKSCSLKERVVHSEREIILGALKQTGGNKVAAARLLGIHRSTLYLKLKQLGLS</sequence>
<dbReference type="PROSITE" id="PS00676">
    <property type="entry name" value="SIGMA54_INTERACT_2"/>
    <property type="match status" value="1"/>
</dbReference>
<keyword evidence="3" id="KW-0805">Transcription regulation</keyword>
<dbReference type="InterPro" id="IPR003593">
    <property type="entry name" value="AAA+_ATPase"/>
</dbReference>
<dbReference type="PROSITE" id="PS00688">
    <property type="entry name" value="SIGMA54_INTERACT_3"/>
    <property type="match status" value="1"/>
</dbReference>
<dbReference type="InterPro" id="IPR002078">
    <property type="entry name" value="Sigma_54_int"/>
</dbReference>
<dbReference type="AlphaFoldDB" id="A0A2U3DBT0"/>
<dbReference type="InterPro" id="IPR009057">
    <property type="entry name" value="Homeodomain-like_sf"/>
</dbReference>
<keyword evidence="1" id="KW-0547">Nucleotide-binding</keyword>
<evidence type="ECO:0000313" key="8">
    <source>
        <dbReference type="EMBL" id="PWI58712.1"/>
    </source>
</evidence>
<keyword evidence="9" id="KW-1185">Reference proteome</keyword>
<keyword evidence="2" id="KW-0067">ATP-binding</keyword>
<dbReference type="Gene3D" id="1.10.10.60">
    <property type="entry name" value="Homeodomain-like"/>
    <property type="match status" value="1"/>
</dbReference>
<dbReference type="GO" id="GO:0005524">
    <property type="term" value="F:ATP binding"/>
    <property type="evidence" value="ECO:0007669"/>
    <property type="project" value="UniProtKB-KW"/>
</dbReference>
<dbReference type="CDD" id="cd00130">
    <property type="entry name" value="PAS"/>
    <property type="match status" value="1"/>
</dbReference>
<dbReference type="PANTHER" id="PTHR32071">
    <property type="entry name" value="TRANSCRIPTIONAL REGULATORY PROTEIN"/>
    <property type="match status" value="1"/>
</dbReference>
<dbReference type="Gene3D" id="3.30.450.20">
    <property type="entry name" value="PAS domain"/>
    <property type="match status" value="1"/>
</dbReference>
<dbReference type="InterPro" id="IPR002197">
    <property type="entry name" value="HTH_Fis"/>
</dbReference>
<dbReference type="InterPro" id="IPR013767">
    <property type="entry name" value="PAS_fold"/>
</dbReference>
<dbReference type="Pfam" id="PF00989">
    <property type="entry name" value="PAS"/>
    <property type="match status" value="1"/>
</dbReference>
<keyword evidence="5" id="KW-0804">Transcription</keyword>
<evidence type="ECO:0000256" key="3">
    <source>
        <dbReference type="ARBA" id="ARBA00023015"/>
    </source>
</evidence>
<dbReference type="SMART" id="SM00091">
    <property type="entry name" value="PAS"/>
    <property type="match status" value="1"/>
</dbReference>
<dbReference type="InterPro" id="IPR058031">
    <property type="entry name" value="AAA_lid_NorR"/>
</dbReference>
<dbReference type="FunFam" id="3.40.50.300:FF:000006">
    <property type="entry name" value="DNA-binding transcriptional regulator NtrC"/>
    <property type="match status" value="1"/>
</dbReference>
<evidence type="ECO:0008006" key="10">
    <source>
        <dbReference type="Google" id="ProtNLM"/>
    </source>
</evidence>
<dbReference type="InterPro" id="IPR000014">
    <property type="entry name" value="PAS"/>
</dbReference>
<evidence type="ECO:0000256" key="5">
    <source>
        <dbReference type="ARBA" id="ARBA00023163"/>
    </source>
</evidence>
<dbReference type="EMBL" id="MPDK01000002">
    <property type="protein sequence ID" value="PWI58712.1"/>
    <property type="molecule type" value="Genomic_DNA"/>
</dbReference>
<dbReference type="Gene3D" id="3.40.50.300">
    <property type="entry name" value="P-loop containing nucleotide triphosphate hydrolases"/>
    <property type="match status" value="1"/>
</dbReference>
<dbReference type="NCBIfam" id="TIGR00229">
    <property type="entry name" value="sensory_box"/>
    <property type="match status" value="1"/>
</dbReference>
<dbReference type="InterPro" id="IPR035965">
    <property type="entry name" value="PAS-like_dom_sf"/>
</dbReference>
<dbReference type="PROSITE" id="PS50112">
    <property type="entry name" value="PAS"/>
    <property type="match status" value="1"/>
</dbReference>
<dbReference type="PRINTS" id="PR01590">
    <property type="entry name" value="HTHFIS"/>
</dbReference>
<proteinExistence type="predicted"/>
<dbReference type="SUPFAM" id="SSF52540">
    <property type="entry name" value="P-loop containing nucleoside triphosphate hydrolases"/>
    <property type="match status" value="1"/>
</dbReference>
<evidence type="ECO:0000259" key="6">
    <source>
        <dbReference type="PROSITE" id="PS50045"/>
    </source>
</evidence>
<accession>A0A2U3DBT0</accession>
<dbReference type="Pfam" id="PF25601">
    <property type="entry name" value="AAA_lid_14"/>
    <property type="match status" value="1"/>
</dbReference>
<reference evidence="8 9" key="1">
    <citation type="submission" date="2016-11" db="EMBL/GenBank/DDBJ databases">
        <title>Comparative genomics of Acidibacillus ferroxidans species.</title>
        <authorList>
            <person name="Oliveira G."/>
            <person name="Nunes G."/>
            <person name="Oliveira R."/>
            <person name="Araujo F."/>
            <person name="Salim A."/>
            <person name="Scholte L."/>
            <person name="Morais D."/>
            <person name="Nancucheo I."/>
            <person name="Johnson D.B."/>
            <person name="Grail B."/>
            <person name="Bittencourt J."/>
            <person name="Valadares R."/>
        </authorList>
    </citation>
    <scope>NUCLEOTIDE SEQUENCE [LARGE SCALE GENOMIC DNA]</scope>
    <source>
        <strain evidence="8 9">Y002</strain>
    </source>
</reference>
<dbReference type="InterPro" id="IPR027417">
    <property type="entry name" value="P-loop_NTPase"/>
</dbReference>
<evidence type="ECO:0000256" key="2">
    <source>
        <dbReference type="ARBA" id="ARBA00022840"/>
    </source>
</evidence>
<dbReference type="Gene3D" id="1.10.8.60">
    <property type="match status" value="1"/>
</dbReference>
<dbReference type="InterPro" id="IPR025943">
    <property type="entry name" value="Sigma_54_int_dom_ATP-bd_2"/>
</dbReference>
<protein>
    <recommendedName>
        <fullName evidence="10">Sigma-54-dependent Fis family transcriptional regulator</fullName>
    </recommendedName>
</protein>
<dbReference type="SUPFAM" id="SSF55785">
    <property type="entry name" value="PYP-like sensor domain (PAS domain)"/>
    <property type="match status" value="1"/>
</dbReference>
<dbReference type="PROSITE" id="PS00675">
    <property type="entry name" value="SIGMA54_INTERACT_1"/>
    <property type="match status" value="1"/>
</dbReference>
<comment type="caution">
    <text evidence="8">The sequence shown here is derived from an EMBL/GenBank/DDBJ whole genome shotgun (WGS) entry which is preliminary data.</text>
</comment>
<dbReference type="CDD" id="cd00009">
    <property type="entry name" value="AAA"/>
    <property type="match status" value="1"/>
</dbReference>
<dbReference type="GO" id="GO:0006355">
    <property type="term" value="P:regulation of DNA-templated transcription"/>
    <property type="evidence" value="ECO:0007669"/>
    <property type="project" value="InterPro"/>
</dbReference>
<evidence type="ECO:0000256" key="4">
    <source>
        <dbReference type="ARBA" id="ARBA00023125"/>
    </source>
</evidence>
<name>A0A2U3DBT0_SULT2</name>
<dbReference type="InterPro" id="IPR025662">
    <property type="entry name" value="Sigma_54_int_dom_ATP-bd_1"/>
</dbReference>
<dbReference type="PANTHER" id="PTHR32071:SF57">
    <property type="entry name" value="C4-DICARBOXYLATE TRANSPORT TRANSCRIPTIONAL REGULATORY PROTEIN DCTD"/>
    <property type="match status" value="1"/>
</dbReference>
<dbReference type="SMART" id="SM00382">
    <property type="entry name" value="AAA"/>
    <property type="match status" value="1"/>
</dbReference>